<accession>A0ABS1UAL9</accession>
<dbReference type="EMBL" id="JAETWB010000035">
    <property type="protein sequence ID" value="MBL6081732.1"/>
    <property type="molecule type" value="Genomic_DNA"/>
</dbReference>
<organism evidence="2 3">
    <name type="scientific">Belnapia arida</name>
    <dbReference type="NCBI Taxonomy" id="2804533"/>
    <lineage>
        <taxon>Bacteria</taxon>
        <taxon>Pseudomonadati</taxon>
        <taxon>Pseudomonadota</taxon>
        <taxon>Alphaproteobacteria</taxon>
        <taxon>Acetobacterales</taxon>
        <taxon>Roseomonadaceae</taxon>
        <taxon>Belnapia</taxon>
    </lineage>
</organism>
<evidence type="ECO:0008006" key="4">
    <source>
        <dbReference type="Google" id="ProtNLM"/>
    </source>
</evidence>
<feature type="compositionally biased region" description="Basic and acidic residues" evidence="1">
    <location>
        <begin position="113"/>
        <end position="133"/>
    </location>
</feature>
<protein>
    <recommendedName>
        <fullName evidence="4">Bacteriophage lambda Replication protein O N-terminal domain-containing protein</fullName>
    </recommendedName>
</protein>
<evidence type="ECO:0000313" key="2">
    <source>
        <dbReference type="EMBL" id="MBL6081732.1"/>
    </source>
</evidence>
<proteinExistence type="predicted"/>
<dbReference type="RefSeq" id="WP_202834947.1">
    <property type="nucleotide sequence ID" value="NZ_JAETWB010000035.1"/>
</dbReference>
<evidence type="ECO:0000313" key="3">
    <source>
        <dbReference type="Proteomes" id="UP000660885"/>
    </source>
</evidence>
<dbReference type="Proteomes" id="UP000660885">
    <property type="component" value="Unassembled WGS sequence"/>
</dbReference>
<keyword evidence="3" id="KW-1185">Reference proteome</keyword>
<feature type="compositionally biased region" description="Polar residues" evidence="1">
    <location>
        <begin position="145"/>
        <end position="156"/>
    </location>
</feature>
<evidence type="ECO:0000256" key="1">
    <source>
        <dbReference type="SAM" id="MobiDB-lite"/>
    </source>
</evidence>
<reference evidence="2 3" key="1">
    <citation type="submission" date="2021-01" db="EMBL/GenBank/DDBJ databases">
        <title>Belnapia mucosa sp. nov. and Belnapia arida sp. nov., isolated from the Tabernas Desert (Almeria, Spain).</title>
        <authorList>
            <person name="Molina-Menor E."/>
            <person name="Vidal-Verdu A."/>
            <person name="Calonge A."/>
            <person name="Satari L."/>
            <person name="Pereto J."/>
            <person name="Porcar M."/>
        </authorList>
    </citation>
    <scope>NUCLEOTIDE SEQUENCE [LARGE SCALE GENOMIC DNA]</scope>
    <source>
        <strain evidence="2 3">T18</strain>
    </source>
</reference>
<comment type="caution">
    <text evidence="2">The sequence shown here is derived from an EMBL/GenBank/DDBJ whole genome shotgun (WGS) entry which is preliminary data.</text>
</comment>
<feature type="region of interest" description="Disordered" evidence="1">
    <location>
        <begin position="113"/>
        <end position="170"/>
    </location>
</feature>
<feature type="compositionally biased region" description="Gly residues" evidence="1">
    <location>
        <begin position="161"/>
        <end position="170"/>
    </location>
</feature>
<gene>
    <name evidence="2" type="ORF">JMJ56_27500</name>
</gene>
<name>A0ABS1UAL9_9PROT</name>
<sequence length="232" mass="25337">MSKNFRALPAQLMSRAHDFMLAGALRPNQYGLLNHMLFMERRAGDDCARVSLTTLVRKLHCGRDWLVKTLRLFEQLGLMTKIRTDLWVNYLGAKVRRQGTNIYVFSRTPPESRCRTVSREVKNQEKKAHEQGCDRSAGPHGQARETGSTGDSTSRTVSQGVGVGPSKGGSGLADVASAVNFGFKSGDRRLREGAAGSGHADHPAKPNPLEAALAGLAAKAELHYFRPDIRPG</sequence>